<name>A0AAD7C5D3_9AGAR</name>
<feature type="transmembrane region" description="Helical" evidence="5">
    <location>
        <begin position="122"/>
        <end position="146"/>
    </location>
</feature>
<evidence type="ECO:0000313" key="6">
    <source>
        <dbReference type="EMBL" id="KAJ7639109.1"/>
    </source>
</evidence>
<organism evidence="6 7">
    <name type="scientific">Roridomyces roridus</name>
    <dbReference type="NCBI Taxonomy" id="1738132"/>
    <lineage>
        <taxon>Eukaryota</taxon>
        <taxon>Fungi</taxon>
        <taxon>Dikarya</taxon>
        <taxon>Basidiomycota</taxon>
        <taxon>Agaricomycotina</taxon>
        <taxon>Agaricomycetes</taxon>
        <taxon>Agaricomycetidae</taxon>
        <taxon>Agaricales</taxon>
        <taxon>Marasmiineae</taxon>
        <taxon>Mycenaceae</taxon>
        <taxon>Roridomyces</taxon>
    </lineage>
</organism>
<feature type="transmembrane region" description="Helical" evidence="5">
    <location>
        <begin position="91"/>
        <end position="115"/>
    </location>
</feature>
<gene>
    <name evidence="6" type="ORF">FB45DRAFT_1023851</name>
</gene>
<dbReference type="InterPro" id="IPR036259">
    <property type="entry name" value="MFS_trans_sf"/>
</dbReference>
<dbReference type="GO" id="GO:0022857">
    <property type="term" value="F:transmembrane transporter activity"/>
    <property type="evidence" value="ECO:0007669"/>
    <property type="project" value="InterPro"/>
</dbReference>
<proteinExistence type="predicted"/>
<reference evidence="6" key="1">
    <citation type="submission" date="2023-03" db="EMBL/GenBank/DDBJ databases">
        <title>Massive genome expansion in bonnet fungi (Mycena s.s.) driven by repeated elements and novel gene families across ecological guilds.</title>
        <authorList>
            <consortium name="Lawrence Berkeley National Laboratory"/>
            <person name="Harder C.B."/>
            <person name="Miyauchi S."/>
            <person name="Viragh M."/>
            <person name="Kuo A."/>
            <person name="Thoen E."/>
            <person name="Andreopoulos B."/>
            <person name="Lu D."/>
            <person name="Skrede I."/>
            <person name="Drula E."/>
            <person name="Henrissat B."/>
            <person name="Morin E."/>
            <person name="Kohler A."/>
            <person name="Barry K."/>
            <person name="LaButti K."/>
            <person name="Morin E."/>
            <person name="Salamov A."/>
            <person name="Lipzen A."/>
            <person name="Mereny Z."/>
            <person name="Hegedus B."/>
            <person name="Baldrian P."/>
            <person name="Stursova M."/>
            <person name="Weitz H."/>
            <person name="Taylor A."/>
            <person name="Grigoriev I.V."/>
            <person name="Nagy L.G."/>
            <person name="Martin F."/>
            <person name="Kauserud H."/>
        </authorList>
    </citation>
    <scope>NUCLEOTIDE SEQUENCE</scope>
    <source>
        <strain evidence="6">9284</strain>
    </source>
</reference>
<dbReference type="Proteomes" id="UP001221142">
    <property type="component" value="Unassembled WGS sequence"/>
</dbReference>
<evidence type="ECO:0000256" key="3">
    <source>
        <dbReference type="ARBA" id="ARBA00022989"/>
    </source>
</evidence>
<evidence type="ECO:0000256" key="1">
    <source>
        <dbReference type="ARBA" id="ARBA00004370"/>
    </source>
</evidence>
<feature type="transmembrane region" description="Helical" evidence="5">
    <location>
        <begin position="53"/>
        <end position="71"/>
    </location>
</feature>
<dbReference type="InterPro" id="IPR005828">
    <property type="entry name" value="MFS_sugar_transport-like"/>
</dbReference>
<comment type="caution">
    <text evidence="6">The sequence shown here is derived from an EMBL/GenBank/DDBJ whole genome shotgun (WGS) entry which is preliminary data.</text>
</comment>
<accession>A0AAD7C5D3</accession>
<keyword evidence="4 5" id="KW-0472">Membrane</keyword>
<dbReference type="EMBL" id="JARKIF010000005">
    <property type="protein sequence ID" value="KAJ7639109.1"/>
    <property type="molecule type" value="Genomic_DNA"/>
</dbReference>
<keyword evidence="3 5" id="KW-1133">Transmembrane helix</keyword>
<keyword evidence="7" id="KW-1185">Reference proteome</keyword>
<dbReference type="AlphaFoldDB" id="A0AAD7C5D3"/>
<evidence type="ECO:0000256" key="4">
    <source>
        <dbReference type="ARBA" id="ARBA00023136"/>
    </source>
</evidence>
<evidence type="ECO:0000256" key="5">
    <source>
        <dbReference type="SAM" id="Phobius"/>
    </source>
</evidence>
<comment type="subcellular location">
    <subcellularLocation>
        <location evidence="1">Membrane</location>
    </subcellularLocation>
</comment>
<dbReference type="Pfam" id="PF00083">
    <property type="entry name" value="Sugar_tr"/>
    <property type="match status" value="1"/>
</dbReference>
<dbReference type="GO" id="GO:0016020">
    <property type="term" value="C:membrane"/>
    <property type="evidence" value="ECO:0007669"/>
    <property type="project" value="UniProtKB-SubCell"/>
</dbReference>
<dbReference type="SUPFAM" id="SSF103473">
    <property type="entry name" value="MFS general substrate transporter"/>
    <property type="match status" value="1"/>
</dbReference>
<evidence type="ECO:0000313" key="7">
    <source>
        <dbReference type="Proteomes" id="UP001221142"/>
    </source>
</evidence>
<protein>
    <submittedName>
        <fullName evidence="6">Uncharacterized protein</fullName>
    </submittedName>
</protein>
<dbReference type="Gene3D" id="1.20.1250.20">
    <property type="entry name" value="MFS general substrate transporter like domains"/>
    <property type="match status" value="1"/>
</dbReference>
<sequence length="173" mass="18135">MLEQDTIGITQETAVQNEKTGFPSQVEVHVLDVDLSHALSVGPQLEPWSIAALKLYLIVSVAFMDCLGYGFDANVVGSVNGLTQYTDYFGLAGGSTGGGKGIITAVLFSIGIALVTAAQNRVYLFCGRFCLGFGAVIIFTSAPAYVAEISPPQACLPAHRAAKTQRQFSGGAV</sequence>
<evidence type="ECO:0000256" key="2">
    <source>
        <dbReference type="ARBA" id="ARBA00022692"/>
    </source>
</evidence>
<keyword evidence="2 5" id="KW-0812">Transmembrane</keyword>